<proteinExistence type="predicted"/>
<protein>
    <recommendedName>
        <fullName evidence="7">Cytochrome c maturation protein CcmE</fullName>
    </recommendedName>
</protein>
<evidence type="ECO:0000313" key="5">
    <source>
        <dbReference type="EMBL" id="PJF33671.1"/>
    </source>
</evidence>
<name>A0A2M8P7Y3_9CHLR</name>
<dbReference type="InterPro" id="IPR036127">
    <property type="entry name" value="CcmE-like_sf"/>
</dbReference>
<dbReference type="InterPro" id="IPR012340">
    <property type="entry name" value="NA-bd_OB-fold"/>
</dbReference>
<reference evidence="5 6" key="1">
    <citation type="submission" date="2017-11" db="EMBL/GenBank/DDBJ databases">
        <title>Evolution of Phototrophy in the Chloroflexi Phylum Driven by Horizontal Gene Transfer.</title>
        <authorList>
            <person name="Ward L.M."/>
            <person name="Hemp J."/>
            <person name="Shih P.M."/>
            <person name="Mcglynn S.E."/>
            <person name="Fischer W."/>
        </authorList>
    </citation>
    <scope>NUCLEOTIDE SEQUENCE [LARGE SCALE GENOMIC DNA]</scope>
    <source>
        <strain evidence="5">JP3_13</strain>
    </source>
</reference>
<evidence type="ECO:0000256" key="1">
    <source>
        <dbReference type="ARBA" id="ARBA00004370"/>
    </source>
</evidence>
<keyword evidence="2" id="KW-0479">Metal-binding</keyword>
<accession>A0A2M8P7Y3</accession>
<gene>
    <name evidence="5" type="ORF">CUN49_18025</name>
</gene>
<evidence type="ECO:0000256" key="3">
    <source>
        <dbReference type="ARBA" id="ARBA00022748"/>
    </source>
</evidence>
<dbReference type="Proteomes" id="UP000229681">
    <property type="component" value="Unassembled WGS sequence"/>
</dbReference>
<dbReference type="InterPro" id="IPR004329">
    <property type="entry name" value="CcmE"/>
</dbReference>
<evidence type="ECO:0000256" key="4">
    <source>
        <dbReference type="ARBA" id="ARBA00023136"/>
    </source>
</evidence>
<comment type="subcellular location">
    <subcellularLocation>
        <location evidence="1">Membrane</location>
    </subcellularLocation>
</comment>
<dbReference type="GO" id="GO:0017003">
    <property type="term" value="P:protein-heme linkage"/>
    <property type="evidence" value="ECO:0007669"/>
    <property type="project" value="InterPro"/>
</dbReference>
<evidence type="ECO:0000313" key="6">
    <source>
        <dbReference type="Proteomes" id="UP000229681"/>
    </source>
</evidence>
<dbReference type="Pfam" id="PF03100">
    <property type="entry name" value="CcmE"/>
    <property type="match status" value="1"/>
</dbReference>
<dbReference type="EMBL" id="PGTM01000817">
    <property type="protein sequence ID" value="PJF33671.1"/>
    <property type="molecule type" value="Genomic_DNA"/>
</dbReference>
<keyword evidence="4" id="KW-0472">Membrane</keyword>
<dbReference type="GO" id="GO:0020037">
    <property type="term" value="F:heme binding"/>
    <property type="evidence" value="ECO:0007669"/>
    <property type="project" value="InterPro"/>
</dbReference>
<comment type="caution">
    <text evidence="5">The sequence shown here is derived from an EMBL/GenBank/DDBJ whole genome shotgun (WGS) entry which is preliminary data.</text>
</comment>
<dbReference type="SUPFAM" id="SSF82093">
    <property type="entry name" value="Heme chaperone CcmE"/>
    <property type="match status" value="1"/>
</dbReference>
<dbReference type="GO" id="GO:0005886">
    <property type="term" value="C:plasma membrane"/>
    <property type="evidence" value="ECO:0007669"/>
    <property type="project" value="InterPro"/>
</dbReference>
<sequence>PELVGRTVRISGAVIGKTIQFDPETQTISFTVAHVTDKMDELREIGGLARALHLAVNDPNVNRLPVIVRNQPIPDLLQDEAQAIMTGKLGTDGVFYADELQLKCPSKYESAVPAQ</sequence>
<evidence type="ECO:0008006" key="7">
    <source>
        <dbReference type="Google" id="ProtNLM"/>
    </source>
</evidence>
<feature type="non-terminal residue" evidence="5">
    <location>
        <position position="115"/>
    </location>
</feature>
<keyword evidence="3" id="KW-0201">Cytochrome c-type biogenesis</keyword>
<feature type="non-terminal residue" evidence="5">
    <location>
        <position position="1"/>
    </location>
</feature>
<organism evidence="5 6">
    <name type="scientific">Candidatus Thermofonsia Clade 1 bacterium</name>
    <dbReference type="NCBI Taxonomy" id="2364210"/>
    <lineage>
        <taxon>Bacteria</taxon>
        <taxon>Bacillati</taxon>
        <taxon>Chloroflexota</taxon>
        <taxon>Candidatus Thermofontia</taxon>
        <taxon>Candidatus Thermofonsia Clade 1</taxon>
    </lineage>
</organism>
<keyword evidence="2" id="KW-0408">Iron</keyword>
<evidence type="ECO:0000256" key="2">
    <source>
        <dbReference type="ARBA" id="ARBA00022617"/>
    </source>
</evidence>
<keyword evidence="2" id="KW-0349">Heme</keyword>
<dbReference type="AlphaFoldDB" id="A0A2M8P7Y3"/>
<dbReference type="GO" id="GO:0017004">
    <property type="term" value="P:cytochrome complex assembly"/>
    <property type="evidence" value="ECO:0007669"/>
    <property type="project" value="UniProtKB-KW"/>
</dbReference>
<dbReference type="Gene3D" id="2.40.50.140">
    <property type="entry name" value="Nucleic acid-binding proteins"/>
    <property type="match status" value="1"/>
</dbReference>